<gene>
    <name evidence="1" type="ORF">ERL59_02850</name>
</gene>
<dbReference type="OrthoDB" id="1947591at2"/>
<evidence type="ECO:0000313" key="1">
    <source>
        <dbReference type="EMBL" id="NBI27899.1"/>
    </source>
</evidence>
<dbReference type="RefSeq" id="WP_160644301.1">
    <property type="nucleotide sequence ID" value="NZ_SIJB01000007.1"/>
</dbReference>
<sequence length="270" mass="31684">MIRIVLFFGLLLLTACSSEETLLEETPPKENVLDQTEEENNKIRSNKNSVVTEDGKITFTIFNYVNVSQEKVESIKKELLDAYNVIHQSIETNYVPSETINVFLSEGYEQSWGIRTSVNLYNIKNEKYPLVHELTHTLLGYGEHFGSEKGYFTQEGYAVYMGNKYGKVNKPLHWIMKRYIDVKHNIPLQNLIDLNIDDEYFRPEQDSTLQRKSYIHAGSFITYLIDTYGIHKFEKIYNTDHLDMKFQEVYGKTINELEKEWIDYIKEITS</sequence>
<name>A0A6N9PWK1_9BACL</name>
<comment type="caution">
    <text evidence="1">The sequence shown here is derived from an EMBL/GenBank/DDBJ whole genome shotgun (WGS) entry which is preliminary data.</text>
</comment>
<proteinExistence type="predicted"/>
<dbReference type="EMBL" id="SIJB01000007">
    <property type="protein sequence ID" value="NBI27899.1"/>
    <property type="molecule type" value="Genomic_DNA"/>
</dbReference>
<accession>A0A6N9PWK1</accession>
<dbReference type="AlphaFoldDB" id="A0A6N9PWK1"/>
<dbReference type="PROSITE" id="PS51257">
    <property type="entry name" value="PROKAR_LIPOPROTEIN"/>
    <property type="match status" value="1"/>
</dbReference>
<evidence type="ECO:0000313" key="2">
    <source>
        <dbReference type="Proteomes" id="UP000448943"/>
    </source>
</evidence>
<keyword evidence="2" id="KW-1185">Reference proteome</keyword>
<protein>
    <recommendedName>
        <fullName evidence="3">Peptidase MA superfamily protein</fullName>
    </recommendedName>
</protein>
<dbReference type="Proteomes" id="UP000448943">
    <property type="component" value="Unassembled WGS sequence"/>
</dbReference>
<organism evidence="1 2">
    <name type="scientific">Chengkuizengella marina</name>
    <dbReference type="NCBI Taxonomy" id="2507566"/>
    <lineage>
        <taxon>Bacteria</taxon>
        <taxon>Bacillati</taxon>
        <taxon>Bacillota</taxon>
        <taxon>Bacilli</taxon>
        <taxon>Bacillales</taxon>
        <taxon>Paenibacillaceae</taxon>
        <taxon>Chengkuizengella</taxon>
    </lineage>
</organism>
<evidence type="ECO:0008006" key="3">
    <source>
        <dbReference type="Google" id="ProtNLM"/>
    </source>
</evidence>
<reference evidence="1 2" key="1">
    <citation type="submission" date="2019-01" db="EMBL/GenBank/DDBJ databases">
        <title>Chengkuizengella sp. nov., isolated from deep-sea sediment of East Pacific Ocean.</title>
        <authorList>
            <person name="Yang J."/>
            <person name="Lai Q."/>
            <person name="Shao Z."/>
        </authorList>
    </citation>
    <scope>NUCLEOTIDE SEQUENCE [LARGE SCALE GENOMIC DNA]</scope>
    <source>
        <strain evidence="1 2">YPA3-1-1</strain>
    </source>
</reference>